<evidence type="ECO:0000256" key="1">
    <source>
        <dbReference type="ARBA" id="ARBA00022679"/>
    </source>
</evidence>
<dbReference type="KEGG" id="pry:Prubr_73910"/>
<protein>
    <recommendedName>
        <fullName evidence="6">Glycosyltransferase</fullName>
    </recommendedName>
</protein>
<dbReference type="InterPro" id="IPR001173">
    <property type="entry name" value="Glyco_trans_2-like"/>
</dbReference>
<dbReference type="Gene3D" id="3.90.550.10">
    <property type="entry name" value="Spore Coat Polysaccharide Biosynthesis Protein SpsA, Chain A"/>
    <property type="match status" value="1"/>
</dbReference>
<evidence type="ECO:0000313" key="4">
    <source>
        <dbReference type="EMBL" id="BCJ70370.1"/>
    </source>
</evidence>
<evidence type="ECO:0000313" key="5">
    <source>
        <dbReference type="Proteomes" id="UP000680866"/>
    </source>
</evidence>
<proteinExistence type="predicted"/>
<organism evidence="4 5">
    <name type="scientific">Polymorphospora rubra</name>
    <dbReference type="NCBI Taxonomy" id="338584"/>
    <lineage>
        <taxon>Bacteria</taxon>
        <taxon>Bacillati</taxon>
        <taxon>Actinomycetota</taxon>
        <taxon>Actinomycetes</taxon>
        <taxon>Micromonosporales</taxon>
        <taxon>Micromonosporaceae</taxon>
        <taxon>Polymorphospora</taxon>
    </lineage>
</organism>
<dbReference type="RefSeq" id="WP_212820211.1">
    <property type="nucleotide sequence ID" value="NZ_AP023359.1"/>
</dbReference>
<dbReference type="InterPro" id="IPR029044">
    <property type="entry name" value="Nucleotide-diphossugar_trans"/>
</dbReference>
<evidence type="ECO:0008006" key="6">
    <source>
        <dbReference type="Google" id="ProtNLM"/>
    </source>
</evidence>
<dbReference type="SUPFAM" id="SSF53448">
    <property type="entry name" value="Nucleotide-diphospho-sugar transferases"/>
    <property type="match status" value="1"/>
</dbReference>
<dbReference type="InterPro" id="IPR050834">
    <property type="entry name" value="Glycosyltransf_2"/>
</dbReference>
<dbReference type="InterPro" id="IPR027791">
    <property type="entry name" value="Galactosyl_T_C"/>
</dbReference>
<dbReference type="PANTHER" id="PTHR43685">
    <property type="entry name" value="GLYCOSYLTRANSFERASE"/>
    <property type="match status" value="1"/>
</dbReference>
<keyword evidence="5" id="KW-1185">Reference proteome</keyword>
<dbReference type="AlphaFoldDB" id="A0A810NBA1"/>
<accession>A0A810NBA1</accession>
<dbReference type="Proteomes" id="UP000680866">
    <property type="component" value="Chromosome"/>
</dbReference>
<dbReference type="Pfam" id="PF02709">
    <property type="entry name" value="Glyco_transf_7C"/>
    <property type="match status" value="1"/>
</dbReference>
<evidence type="ECO:0000259" key="2">
    <source>
        <dbReference type="Pfam" id="PF00535"/>
    </source>
</evidence>
<name>A0A810NBA1_9ACTN</name>
<gene>
    <name evidence="4" type="ORF">Prubr_73910</name>
</gene>
<feature type="domain" description="Galactosyltransferase C-terminal" evidence="3">
    <location>
        <begin position="183"/>
        <end position="240"/>
    </location>
</feature>
<reference evidence="4" key="1">
    <citation type="submission" date="2020-08" db="EMBL/GenBank/DDBJ databases">
        <title>Whole genome shotgun sequence of Polymorphospora rubra NBRC 101157.</title>
        <authorList>
            <person name="Komaki H."/>
            <person name="Tamura T."/>
        </authorList>
    </citation>
    <scope>NUCLEOTIDE SEQUENCE</scope>
    <source>
        <strain evidence="4">NBRC 101157</strain>
    </source>
</reference>
<dbReference type="PANTHER" id="PTHR43685:SF3">
    <property type="entry name" value="SLR2126 PROTEIN"/>
    <property type="match status" value="1"/>
</dbReference>
<evidence type="ECO:0000259" key="3">
    <source>
        <dbReference type="Pfam" id="PF02709"/>
    </source>
</evidence>
<keyword evidence="1" id="KW-0808">Transferase</keyword>
<dbReference type="Pfam" id="PF00535">
    <property type="entry name" value="Glycos_transf_2"/>
    <property type="match status" value="1"/>
</dbReference>
<sequence>MASDVNGGVELSVVIPTHEDAQCLELTLRSLCRQSLAPERFEVIVVRDGGDAGDYTDVADAGKGLNLRLIELAERQGRAAARNAGVRHATADLLLFLDSDSYATPELLARHLTHHLDTDRPAVLIGRRDELGLPHVNAALAGEPTIRVPNRRADGGGDLRFPAGYPAGEEWLQAGWMFAFTHNVSVSRELIDEVGGFDERFGLRWGLEDIELFYRVHKHLGLLERNFAYDDAAAAYHLPHHRNIDRNWQDFADNRGLAAEKDLVVEWEFVGMLEAYDSAERVVHYRASIADCLARSACRIGPAVELLPPYLPGHRVLWIGTGSDRTTLPEGALTFDYAAPAGPTNYHLIGMNPPIAPGSLDAVVSVDFWRYLRWDDLCQFINVAGALAGEVHLVSTGAALSGAVDPDASTFGYLTRVLRTAFGTAVSEVDGLGTVLRLRPHLPPAAATE</sequence>
<dbReference type="GO" id="GO:0016740">
    <property type="term" value="F:transferase activity"/>
    <property type="evidence" value="ECO:0007669"/>
    <property type="project" value="UniProtKB-KW"/>
</dbReference>
<feature type="domain" description="Glycosyltransferase 2-like" evidence="2">
    <location>
        <begin position="12"/>
        <end position="130"/>
    </location>
</feature>
<dbReference type="EMBL" id="AP023359">
    <property type="protein sequence ID" value="BCJ70370.1"/>
    <property type="molecule type" value="Genomic_DNA"/>
</dbReference>